<feature type="compositionally biased region" description="Basic and acidic residues" evidence="1">
    <location>
        <begin position="1"/>
        <end position="19"/>
    </location>
</feature>
<dbReference type="PANTHER" id="PTHR35368:SF1">
    <property type="entry name" value="HYDROPEROXIDE REDUCTASE"/>
    <property type="match status" value="1"/>
</dbReference>
<dbReference type="EC" id="1.11.1.-" evidence="2"/>
<feature type="region of interest" description="Disordered" evidence="1">
    <location>
        <begin position="1"/>
        <end position="20"/>
    </location>
</feature>
<dbReference type="Gene3D" id="3.30.300.20">
    <property type="match status" value="1"/>
</dbReference>
<dbReference type="GO" id="GO:0004601">
    <property type="term" value="F:peroxidase activity"/>
    <property type="evidence" value="ECO:0007669"/>
    <property type="project" value="UniProtKB-KW"/>
</dbReference>
<evidence type="ECO:0000313" key="2">
    <source>
        <dbReference type="EMBL" id="MEX0386113.1"/>
    </source>
</evidence>
<evidence type="ECO:0000313" key="3">
    <source>
        <dbReference type="Proteomes" id="UP001556653"/>
    </source>
</evidence>
<dbReference type="PANTHER" id="PTHR35368">
    <property type="entry name" value="HYDROPEROXIDE REDUCTASE"/>
    <property type="match status" value="1"/>
</dbReference>
<reference evidence="2 3" key="1">
    <citation type="submission" date="2024-02" db="EMBL/GenBank/DDBJ databases">
        <title>New especies of Spiribacter isolated from saline water.</title>
        <authorList>
            <person name="Leon M.J."/>
            <person name="De La Haba R."/>
            <person name="Sanchez-Porro C."/>
            <person name="Ventosa A."/>
        </authorList>
    </citation>
    <scope>NUCLEOTIDE SEQUENCE [LARGE SCALE GENOMIC DNA]</scope>
    <source>
        <strain evidence="3">ag22IC4-227</strain>
    </source>
</reference>
<keyword evidence="2" id="KW-0575">Peroxidase</keyword>
<comment type="caution">
    <text evidence="2">The sequence shown here is derived from an EMBL/GenBank/DDBJ whole genome shotgun (WGS) entry which is preliminary data.</text>
</comment>
<protein>
    <submittedName>
        <fullName evidence="2">OsmC family protein</fullName>
        <ecNumber evidence="2">1.11.1.-</ecNumber>
    </submittedName>
</protein>
<keyword evidence="2" id="KW-0560">Oxidoreductase</keyword>
<dbReference type="InterPro" id="IPR036102">
    <property type="entry name" value="OsmC/Ohrsf"/>
</dbReference>
<dbReference type="Proteomes" id="UP001556653">
    <property type="component" value="Unassembled WGS sequence"/>
</dbReference>
<keyword evidence="3" id="KW-1185">Reference proteome</keyword>
<dbReference type="InterPro" id="IPR003718">
    <property type="entry name" value="OsmC/Ohr_fam"/>
</dbReference>
<dbReference type="EMBL" id="JBAKFJ010000001">
    <property type="protein sequence ID" value="MEX0386113.1"/>
    <property type="molecule type" value="Genomic_DNA"/>
</dbReference>
<proteinExistence type="predicted"/>
<sequence length="171" mass="18395">MDAQELRARQQPLKDRYQEDPDAALIPARAEARLSDDAIACTLPTWSGAVVAGLHPAAGGDGTEACSADMLLEALAACAGVTLKSVATAMGIELREGRIIAEGHWDARGTLALDRGVPVGLRDVHLRFELDSDAEDGKLARLTELTERYCVIYQTLINPPAQSVEFVRLND</sequence>
<gene>
    <name evidence="2" type="ORF">V6X64_03755</name>
</gene>
<dbReference type="InterPro" id="IPR015946">
    <property type="entry name" value="KH_dom-like_a/b"/>
</dbReference>
<evidence type="ECO:0000256" key="1">
    <source>
        <dbReference type="SAM" id="MobiDB-lite"/>
    </source>
</evidence>
<organism evidence="2 3">
    <name type="scientific">Spiribacter onubensis</name>
    <dbReference type="NCBI Taxonomy" id="3122420"/>
    <lineage>
        <taxon>Bacteria</taxon>
        <taxon>Pseudomonadati</taxon>
        <taxon>Pseudomonadota</taxon>
        <taxon>Gammaproteobacteria</taxon>
        <taxon>Chromatiales</taxon>
        <taxon>Ectothiorhodospiraceae</taxon>
        <taxon>Spiribacter</taxon>
    </lineage>
</organism>
<dbReference type="RefSeq" id="WP_367966591.1">
    <property type="nucleotide sequence ID" value="NZ_JBAKFJ010000001.1"/>
</dbReference>
<dbReference type="InterPro" id="IPR052924">
    <property type="entry name" value="OsmC/Ohr_hydroprdx_reductase"/>
</dbReference>
<dbReference type="SUPFAM" id="SSF82784">
    <property type="entry name" value="OsmC-like"/>
    <property type="match status" value="1"/>
</dbReference>
<dbReference type="Pfam" id="PF02566">
    <property type="entry name" value="OsmC"/>
    <property type="match status" value="1"/>
</dbReference>
<name>A0ABV3S7L1_9GAMM</name>
<accession>A0ABV3S7L1</accession>